<name>A0A6J5KUC5_9CAUD</name>
<protein>
    <submittedName>
        <fullName evidence="1">Uncharacterized protein</fullName>
    </submittedName>
</protein>
<dbReference type="EMBL" id="LR796183">
    <property type="protein sequence ID" value="CAB4124517.1"/>
    <property type="molecule type" value="Genomic_DNA"/>
</dbReference>
<reference evidence="1" key="1">
    <citation type="submission" date="2020-04" db="EMBL/GenBank/DDBJ databases">
        <authorList>
            <person name="Chiriac C."/>
            <person name="Salcher M."/>
            <person name="Ghai R."/>
            <person name="Kavagutti S V."/>
        </authorList>
    </citation>
    <scope>NUCLEOTIDE SEQUENCE</scope>
</reference>
<organism evidence="1">
    <name type="scientific">uncultured Caudovirales phage</name>
    <dbReference type="NCBI Taxonomy" id="2100421"/>
    <lineage>
        <taxon>Viruses</taxon>
        <taxon>Duplodnaviria</taxon>
        <taxon>Heunggongvirae</taxon>
        <taxon>Uroviricota</taxon>
        <taxon>Caudoviricetes</taxon>
        <taxon>Peduoviridae</taxon>
        <taxon>Maltschvirus</taxon>
        <taxon>Maltschvirus maltsch</taxon>
    </lineage>
</organism>
<evidence type="ECO:0000313" key="1">
    <source>
        <dbReference type="EMBL" id="CAB4124517.1"/>
    </source>
</evidence>
<accession>A0A6J5KUC5</accession>
<proteinExistence type="predicted"/>
<sequence length="64" mass="7290">MSRPKKEVEAKEPQVPTTCETCSHAIDLNRVYLMCGFKFPSWLSAPVPQTVNRDYLCSLYKPKG</sequence>
<gene>
    <name evidence="1" type="ORF">UFOVP63_8</name>
</gene>